<feature type="non-terminal residue" evidence="2">
    <location>
        <position position="96"/>
    </location>
</feature>
<keyword evidence="3" id="KW-1185">Reference proteome</keyword>
<sequence length="96" mass="11354">MTDRMTDKNSESPTEAQNAVELRHEHLFDDDDDMIQPDSNDHSQRLREERNNWQNVQEQAIRGLVRCTTCVYHPKFCRVHGEKYCRVDISCMVIDT</sequence>
<reference evidence="2 3" key="1">
    <citation type="journal article" date="2013" name="Curr. Biol.">
        <title>Shared signatures of parasitism and phylogenomics unite Cryptomycota and microsporidia.</title>
        <authorList>
            <person name="James T.Y."/>
            <person name="Pelin A."/>
            <person name="Bonen L."/>
            <person name="Ahrendt S."/>
            <person name="Sain D."/>
            <person name="Corradi N."/>
            <person name="Stajich J.E."/>
        </authorList>
    </citation>
    <scope>NUCLEOTIDE SEQUENCE [LARGE SCALE GENOMIC DNA]</scope>
    <source>
        <strain evidence="2 3">CSF55</strain>
    </source>
</reference>
<dbReference type="Proteomes" id="UP000030755">
    <property type="component" value="Unassembled WGS sequence"/>
</dbReference>
<protein>
    <submittedName>
        <fullName evidence="2">Uncharacterized protein</fullName>
    </submittedName>
</protein>
<feature type="region of interest" description="Disordered" evidence="1">
    <location>
        <begin position="23"/>
        <end position="46"/>
    </location>
</feature>
<accession>A0A075B0J8</accession>
<gene>
    <name evidence="2" type="ORF">O9G_006224</name>
</gene>
<dbReference type="HOGENOM" id="CLU_2365387_0_0_1"/>
<dbReference type="AlphaFoldDB" id="A0A075B0J8"/>
<dbReference type="EMBL" id="KE560726">
    <property type="protein sequence ID" value="EPZ35911.1"/>
    <property type="molecule type" value="Genomic_DNA"/>
</dbReference>
<evidence type="ECO:0000313" key="2">
    <source>
        <dbReference type="EMBL" id="EPZ35911.1"/>
    </source>
</evidence>
<organism evidence="2 3">
    <name type="scientific">Rozella allomycis (strain CSF55)</name>
    <dbReference type="NCBI Taxonomy" id="988480"/>
    <lineage>
        <taxon>Eukaryota</taxon>
        <taxon>Fungi</taxon>
        <taxon>Fungi incertae sedis</taxon>
        <taxon>Cryptomycota</taxon>
        <taxon>Cryptomycota incertae sedis</taxon>
        <taxon>Rozella</taxon>
    </lineage>
</organism>
<evidence type="ECO:0000313" key="3">
    <source>
        <dbReference type="Proteomes" id="UP000030755"/>
    </source>
</evidence>
<evidence type="ECO:0000256" key="1">
    <source>
        <dbReference type="SAM" id="MobiDB-lite"/>
    </source>
</evidence>
<name>A0A075B0J8_ROZAC</name>
<proteinExistence type="predicted"/>